<dbReference type="GO" id="GO:0046872">
    <property type="term" value="F:metal ion binding"/>
    <property type="evidence" value="ECO:0007669"/>
    <property type="project" value="UniProtKB-KW"/>
</dbReference>
<organism evidence="21 22">
    <name type="scientific">Fasciolopsis buskii</name>
    <dbReference type="NCBI Taxonomy" id="27845"/>
    <lineage>
        <taxon>Eukaryota</taxon>
        <taxon>Metazoa</taxon>
        <taxon>Spiralia</taxon>
        <taxon>Lophotrochozoa</taxon>
        <taxon>Platyhelminthes</taxon>
        <taxon>Trematoda</taxon>
        <taxon>Digenea</taxon>
        <taxon>Plagiorchiida</taxon>
        <taxon>Echinostomata</taxon>
        <taxon>Echinostomatoidea</taxon>
        <taxon>Fasciolidae</taxon>
        <taxon>Fasciolopsis</taxon>
    </lineage>
</organism>
<accession>A0A8E0VIK4</accession>
<dbReference type="GO" id="GO:0005829">
    <property type="term" value="C:cytosol"/>
    <property type="evidence" value="ECO:0007669"/>
    <property type="project" value="UniProtKB-SubCell"/>
</dbReference>
<keyword evidence="13" id="KW-0067">ATP-binding</keyword>
<evidence type="ECO:0000256" key="3">
    <source>
        <dbReference type="ARBA" id="ARBA00004514"/>
    </source>
</evidence>
<evidence type="ECO:0000256" key="19">
    <source>
        <dbReference type="SAM" id="MobiDB-lite"/>
    </source>
</evidence>
<evidence type="ECO:0000256" key="7">
    <source>
        <dbReference type="ARBA" id="ARBA00022679"/>
    </source>
</evidence>
<protein>
    <recommendedName>
        <fullName evidence="5">non-specific serine/threonine protein kinase</fullName>
        <ecNumber evidence="5">2.7.11.1</ecNumber>
    </recommendedName>
</protein>
<evidence type="ECO:0000256" key="9">
    <source>
        <dbReference type="ARBA" id="ARBA00022741"/>
    </source>
</evidence>
<gene>
    <name evidence="21" type="ORF">FBUS_08719</name>
</gene>
<evidence type="ECO:0000313" key="21">
    <source>
        <dbReference type="EMBL" id="KAA0187875.1"/>
    </source>
</evidence>
<dbReference type="SUPFAM" id="SSF56112">
    <property type="entry name" value="Protein kinase-like (PK-like)"/>
    <property type="match status" value="1"/>
</dbReference>
<keyword evidence="7" id="KW-0808">Transferase</keyword>
<keyword evidence="16" id="KW-0496">Mitochondrion</keyword>
<feature type="region of interest" description="Disordered" evidence="19">
    <location>
        <begin position="96"/>
        <end position="131"/>
    </location>
</feature>
<evidence type="ECO:0000256" key="8">
    <source>
        <dbReference type="ARBA" id="ARBA00022723"/>
    </source>
</evidence>
<keyword evidence="10" id="KW-0418">Kinase</keyword>
<dbReference type="GO" id="GO:0000422">
    <property type="term" value="P:autophagy of mitochondrion"/>
    <property type="evidence" value="ECO:0007669"/>
    <property type="project" value="TreeGrafter"/>
</dbReference>
<proteinExistence type="predicted"/>
<comment type="caution">
    <text evidence="21">The sequence shown here is derived from an EMBL/GenBank/DDBJ whole genome shotgun (WGS) entry which is preliminary data.</text>
</comment>
<feature type="compositionally biased region" description="Polar residues" evidence="19">
    <location>
        <begin position="104"/>
        <end position="120"/>
    </location>
</feature>
<dbReference type="PROSITE" id="PS50011">
    <property type="entry name" value="PROTEIN_KINASE_DOM"/>
    <property type="match status" value="1"/>
</dbReference>
<evidence type="ECO:0000256" key="17">
    <source>
        <dbReference type="ARBA" id="ARBA00047899"/>
    </source>
</evidence>
<comment type="catalytic activity">
    <reaction evidence="18">
        <text>L-seryl-[protein] + ATP = O-phospho-L-seryl-[protein] + ADP + H(+)</text>
        <dbReference type="Rhea" id="RHEA:17989"/>
        <dbReference type="Rhea" id="RHEA-COMP:9863"/>
        <dbReference type="Rhea" id="RHEA-COMP:11604"/>
        <dbReference type="ChEBI" id="CHEBI:15378"/>
        <dbReference type="ChEBI" id="CHEBI:29999"/>
        <dbReference type="ChEBI" id="CHEBI:30616"/>
        <dbReference type="ChEBI" id="CHEBI:83421"/>
        <dbReference type="ChEBI" id="CHEBI:456216"/>
        <dbReference type="EC" id="2.7.11.1"/>
    </reaction>
</comment>
<feature type="non-terminal residue" evidence="21">
    <location>
        <position position="650"/>
    </location>
</feature>
<name>A0A8E0VIK4_9TREM</name>
<keyword evidence="9" id="KW-0547">Nucleotide-binding</keyword>
<dbReference type="OrthoDB" id="1405469at2759"/>
<dbReference type="InterPro" id="IPR000719">
    <property type="entry name" value="Prot_kinase_dom"/>
</dbReference>
<comment type="catalytic activity">
    <reaction evidence="17">
        <text>L-threonyl-[protein] + ATP = O-phospho-L-threonyl-[protein] + ADP + H(+)</text>
        <dbReference type="Rhea" id="RHEA:46608"/>
        <dbReference type="Rhea" id="RHEA-COMP:11060"/>
        <dbReference type="Rhea" id="RHEA-COMP:11605"/>
        <dbReference type="ChEBI" id="CHEBI:15378"/>
        <dbReference type="ChEBI" id="CHEBI:30013"/>
        <dbReference type="ChEBI" id="CHEBI:30616"/>
        <dbReference type="ChEBI" id="CHEBI:61977"/>
        <dbReference type="ChEBI" id="CHEBI:456216"/>
        <dbReference type="EC" id="2.7.11.1"/>
    </reaction>
</comment>
<dbReference type="PANTHER" id="PTHR22972:SF7">
    <property type="entry name" value="SERINE_THREONINE-PROTEIN KINASE PINK1, MITOCHONDRIAL"/>
    <property type="match status" value="1"/>
</dbReference>
<dbReference type="InterPro" id="IPR008271">
    <property type="entry name" value="Ser/Thr_kinase_AS"/>
</dbReference>
<keyword evidence="12" id="KW-0472">Membrane</keyword>
<evidence type="ECO:0000256" key="11">
    <source>
        <dbReference type="ARBA" id="ARBA00022787"/>
    </source>
</evidence>
<evidence type="ECO:0000256" key="16">
    <source>
        <dbReference type="ARBA" id="ARBA00023128"/>
    </source>
</evidence>
<keyword evidence="6" id="KW-0723">Serine/threonine-protein kinase</keyword>
<evidence type="ECO:0000256" key="10">
    <source>
        <dbReference type="ARBA" id="ARBA00022777"/>
    </source>
</evidence>
<evidence type="ECO:0000256" key="1">
    <source>
        <dbReference type="ARBA" id="ARBA00001946"/>
    </source>
</evidence>
<dbReference type="InterPro" id="IPR051511">
    <property type="entry name" value="MitoQC_Scaffold_Kinases"/>
</dbReference>
<keyword evidence="8" id="KW-0479">Metal-binding</keyword>
<dbReference type="AlphaFoldDB" id="A0A8E0VIK4"/>
<comment type="subcellular location">
    <subcellularLocation>
        <location evidence="3">Cytoplasm</location>
        <location evidence="3">Cytosol</location>
    </subcellularLocation>
    <subcellularLocation>
        <location evidence="2">Mitochondrion inner membrane</location>
        <topology evidence="2">Single-pass membrane protein</topology>
    </subcellularLocation>
    <subcellularLocation>
        <location evidence="4">Mitochondrion outer membrane</location>
        <topology evidence="4">Single-pass membrane protein</topology>
    </subcellularLocation>
</comment>
<dbReference type="GO" id="GO:0090141">
    <property type="term" value="P:positive regulation of mitochondrial fission"/>
    <property type="evidence" value="ECO:0007669"/>
    <property type="project" value="TreeGrafter"/>
</dbReference>
<evidence type="ECO:0000256" key="5">
    <source>
        <dbReference type="ARBA" id="ARBA00012513"/>
    </source>
</evidence>
<dbReference type="GO" id="GO:0005741">
    <property type="term" value="C:mitochondrial outer membrane"/>
    <property type="evidence" value="ECO:0007669"/>
    <property type="project" value="UniProtKB-SubCell"/>
</dbReference>
<evidence type="ECO:0000256" key="13">
    <source>
        <dbReference type="ARBA" id="ARBA00022840"/>
    </source>
</evidence>
<evidence type="ECO:0000256" key="6">
    <source>
        <dbReference type="ARBA" id="ARBA00022527"/>
    </source>
</evidence>
<dbReference type="EMBL" id="LUCM01008820">
    <property type="protein sequence ID" value="KAA0187875.1"/>
    <property type="molecule type" value="Genomic_DNA"/>
</dbReference>
<keyword evidence="12" id="KW-0999">Mitochondrion inner membrane</keyword>
<dbReference type="PANTHER" id="PTHR22972">
    <property type="entry name" value="SERINE/THREONINE PROTEIN KINASE"/>
    <property type="match status" value="1"/>
</dbReference>
<dbReference type="GO" id="GO:0042981">
    <property type="term" value="P:regulation of apoptotic process"/>
    <property type="evidence" value="ECO:0007669"/>
    <property type="project" value="TreeGrafter"/>
</dbReference>
<dbReference type="SMART" id="SM00220">
    <property type="entry name" value="S_TKc"/>
    <property type="match status" value="1"/>
</dbReference>
<dbReference type="GO" id="GO:0005524">
    <property type="term" value="F:ATP binding"/>
    <property type="evidence" value="ECO:0007669"/>
    <property type="project" value="UniProtKB-KW"/>
</dbReference>
<sequence length="650" mass="71338">ILPSAYLLQGTNNELAVKVLYNYYASGDPEANADNNPNVTTSVDWVLLHRQMERECDLRPSSGHPNIVPLVGHFADRAPSGSLAETHPADKMVDLGQSVEDGNPSDSFTTVSSQNPNSDAQELHSKPTAPRENLRPVWIGADSFPEGFGGQPFTYYLLMPRFSATLDDLIKGRWDPSCEPNPGDSHGQRRTNTTAGSPDESSINNNPDTGSVLGSFITQSDALRSETGSVHSSLEEEIQPVDATESIEPIIKTARFAPSGSFPCTQSKCLLDVDEVVAILAQLFDAVAELERLGVAHRDIKPNNILLRPRSLLSTNQRSNVLGARTKQDVSATCADRIWLDDTEVLSTNSRLHVALTDFGCAIRTTPQIPEYFPTSFFQLLSHLFSSNNSLLAQPDVFTHSGNVALLAPEVTVVLTSNDSTLSGPDPPSPLDYSRADIWAMATLVYPLFGLSNPFVDGTLLSSTYSESELPHLPDCAPGIVCWVLMNCLQRNPTARPPAALVADVLHSWCLLRHSCRRRQRNRVTLGRRKSRLVADLKTDTNELDLVDLHLSTELENTPLRGEYPPELISRLRSFLNVCWAADWLTGPARPPDGLRVSFYRRVTLGRLATCLRIVFHEEAIRAQRITNSIAAAVGPITFPLQLTTLPAVR</sequence>
<evidence type="ECO:0000256" key="14">
    <source>
        <dbReference type="ARBA" id="ARBA00022842"/>
    </source>
</evidence>
<evidence type="ECO:0000313" key="22">
    <source>
        <dbReference type="Proteomes" id="UP000728185"/>
    </source>
</evidence>
<evidence type="ECO:0000256" key="18">
    <source>
        <dbReference type="ARBA" id="ARBA00048679"/>
    </source>
</evidence>
<feature type="region of interest" description="Disordered" evidence="19">
    <location>
        <begin position="173"/>
        <end position="211"/>
    </location>
</feature>
<keyword evidence="14" id="KW-0460">Magnesium</keyword>
<feature type="domain" description="Protein kinase" evidence="20">
    <location>
        <begin position="1"/>
        <end position="510"/>
    </location>
</feature>
<reference evidence="21" key="1">
    <citation type="submission" date="2019-05" db="EMBL/GenBank/DDBJ databases">
        <title>Annotation for the trematode Fasciolopsis buski.</title>
        <authorList>
            <person name="Choi Y.-J."/>
        </authorList>
    </citation>
    <scope>NUCLEOTIDE SEQUENCE</scope>
    <source>
        <strain evidence="21">HT</strain>
        <tissue evidence="21">Whole worm</tissue>
    </source>
</reference>
<evidence type="ECO:0000259" key="20">
    <source>
        <dbReference type="PROSITE" id="PS50011"/>
    </source>
</evidence>
<dbReference type="GO" id="GO:0004674">
    <property type="term" value="F:protein serine/threonine kinase activity"/>
    <property type="evidence" value="ECO:0007669"/>
    <property type="project" value="UniProtKB-KW"/>
</dbReference>
<dbReference type="EC" id="2.7.11.1" evidence="5"/>
<dbReference type="Proteomes" id="UP000728185">
    <property type="component" value="Unassembled WGS sequence"/>
</dbReference>
<dbReference type="Gene3D" id="1.10.510.10">
    <property type="entry name" value="Transferase(Phosphotransferase) domain 1"/>
    <property type="match status" value="1"/>
</dbReference>
<dbReference type="InterPro" id="IPR011009">
    <property type="entry name" value="Kinase-like_dom_sf"/>
</dbReference>
<keyword evidence="11" id="KW-1000">Mitochondrion outer membrane</keyword>
<feature type="compositionally biased region" description="Polar residues" evidence="19">
    <location>
        <begin position="190"/>
        <end position="209"/>
    </location>
</feature>
<evidence type="ECO:0000256" key="2">
    <source>
        <dbReference type="ARBA" id="ARBA00004434"/>
    </source>
</evidence>
<dbReference type="PROSITE" id="PS00108">
    <property type="entry name" value="PROTEIN_KINASE_ST"/>
    <property type="match status" value="1"/>
</dbReference>
<keyword evidence="15" id="KW-0809">Transit peptide</keyword>
<evidence type="ECO:0000256" key="15">
    <source>
        <dbReference type="ARBA" id="ARBA00022946"/>
    </source>
</evidence>
<comment type="cofactor">
    <cofactor evidence="1">
        <name>Mg(2+)</name>
        <dbReference type="ChEBI" id="CHEBI:18420"/>
    </cofactor>
</comment>
<evidence type="ECO:0000256" key="12">
    <source>
        <dbReference type="ARBA" id="ARBA00022792"/>
    </source>
</evidence>
<keyword evidence="22" id="KW-1185">Reference proteome</keyword>
<evidence type="ECO:0000256" key="4">
    <source>
        <dbReference type="ARBA" id="ARBA00004572"/>
    </source>
</evidence>
<dbReference type="GO" id="GO:0005743">
    <property type="term" value="C:mitochondrial inner membrane"/>
    <property type="evidence" value="ECO:0007669"/>
    <property type="project" value="UniProtKB-SubCell"/>
</dbReference>